<name>A0ABQ4XZZ1_9ASTR</name>
<evidence type="ECO:0000313" key="3">
    <source>
        <dbReference type="Proteomes" id="UP001151760"/>
    </source>
</evidence>
<sequence>MLNPSPDTGIDSIFNLNTESTSLGDVLVIAIAEPPLLSVTTTPPPPTPLITHLQQRPVPTPATVPSSSLKDLPNFGSLFGFDNRLKTLENSFSEFNQTNQFAAVVSSIPDIVDTYLANKMHEAVKTAAQLQSERLRDEAQAKNADFINKLNDNIKKIIKNQVKEQVKAQVSKIFPKIEKTINEQLEAEILTRSSNESKTSYAVATNLSELELKKILIDKIESNKSIYRSNEQKNLYKALVDAYESDKLILDTYGDTVSFKRCQDDEDKDEEPSAGSNRGSTRRRARKEPESTSAPKEKTSKTTGKSTEGSKSLHKSTGESAQVEEPMHTAKDLEEPAHQEFETGVTED</sequence>
<reference evidence="2" key="1">
    <citation type="journal article" date="2022" name="Int. J. Mol. Sci.">
        <title>Draft Genome of Tanacetum Coccineum: Genomic Comparison of Closely Related Tanacetum-Family Plants.</title>
        <authorList>
            <person name="Yamashiro T."/>
            <person name="Shiraishi A."/>
            <person name="Nakayama K."/>
            <person name="Satake H."/>
        </authorList>
    </citation>
    <scope>NUCLEOTIDE SEQUENCE</scope>
</reference>
<feature type="region of interest" description="Disordered" evidence="1">
    <location>
        <begin position="263"/>
        <end position="348"/>
    </location>
</feature>
<reference evidence="2" key="2">
    <citation type="submission" date="2022-01" db="EMBL/GenBank/DDBJ databases">
        <authorList>
            <person name="Yamashiro T."/>
            <person name="Shiraishi A."/>
            <person name="Satake H."/>
            <person name="Nakayama K."/>
        </authorList>
    </citation>
    <scope>NUCLEOTIDE SEQUENCE</scope>
</reference>
<dbReference type="Proteomes" id="UP001151760">
    <property type="component" value="Unassembled WGS sequence"/>
</dbReference>
<accession>A0ABQ4XZZ1</accession>
<feature type="compositionally biased region" description="Low complexity" evidence="1">
    <location>
        <begin position="301"/>
        <end position="310"/>
    </location>
</feature>
<evidence type="ECO:0000313" key="2">
    <source>
        <dbReference type="EMBL" id="GJS70522.1"/>
    </source>
</evidence>
<dbReference type="EMBL" id="BQNB010009940">
    <property type="protein sequence ID" value="GJS70522.1"/>
    <property type="molecule type" value="Genomic_DNA"/>
</dbReference>
<feature type="compositionally biased region" description="Basic and acidic residues" evidence="1">
    <location>
        <begin position="287"/>
        <end position="300"/>
    </location>
</feature>
<keyword evidence="3" id="KW-1185">Reference proteome</keyword>
<organism evidence="2 3">
    <name type="scientific">Tanacetum coccineum</name>
    <dbReference type="NCBI Taxonomy" id="301880"/>
    <lineage>
        <taxon>Eukaryota</taxon>
        <taxon>Viridiplantae</taxon>
        <taxon>Streptophyta</taxon>
        <taxon>Embryophyta</taxon>
        <taxon>Tracheophyta</taxon>
        <taxon>Spermatophyta</taxon>
        <taxon>Magnoliopsida</taxon>
        <taxon>eudicotyledons</taxon>
        <taxon>Gunneridae</taxon>
        <taxon>Pentapetalae</taxon>
        <taxon>asterids</taxon>
        <taxon>campanulids</taxon>
        <taxon>Asterales</taxon>
        <taxon>Asteraceae</taxon>
        <taxon>Asteroideae</taxon>
        <taxon>Anthemideae</taxon>
        <taxon>Anthemidinae</taxon>
        <taxon>Tanacetum</taxon>
    </lineage>
</organism>
<comment type="caution">
    <text evidence="2">The sequence shown here is derived from an EMBL/GenBank/DDBJ whole genome shotgun (WGS) entry which is preliminary data.</text>
</comment>
<proteinExistence type="predicted"/>
<evidence type="ECO:0000256" key="1">
    <source>
        <dbReference type="SAM" id="MobiDB-lite"/>
    </source>
</evidence>
<feature type="compositionally biased region" description="Basic and acidic residues" evidence="1">
    <location>
        <begin position="325"/>
        <end position="341"/>
    </location>
</feature>
<protein>
    <submittedName>
        <fullName evidence="2">Uncharacterized protein</fullName>
    </submittedName>
</protein>
<gene>
    <name evidence="2" type="ORF">Tco_0703363</name>
</gene>